<dbReference type="GO" id="GO:0046452">
    <property type="term" value="P:dihydrofolate metabolic process"/>
    <property type="evidence" value="ECO:0007669"/>
    <property type="project" value="TreeGrafter"/>
</dbReference>
<evidence type="ECO:0000256" key="4">
    <source>
        <dbReference type="ARBA" id="ARBA00022563"/>
    </source>
</evidence>
<keyword evidence="6 8" id="KW-0560">Oxidoreductase</keyword>
<dbReference type="PIRSF" id="PIRSF000194">
    <property type="entry name" value="DHFR"/>
    <property type="match status" value="1"/>
</dbReference>
<keyword evidence="12" id="KW-1185">Reference proteome</keyword>
<dbReference type="UniPathway" id="UPA00077">
    <property type="reaction ID" value="UER00158"/>
</dbReference>
<dbReference type="PANTHER" id="PTHR48069">
    <property type="entry name" value="DIHYDROFOLATE REDUCTASE"/>
    <property type="match status" value="1"/>
</dbReference>
<dbReference type="Gene3D" id="3.40.430.10">
    <property type="entry name" value="Dihydrofolate Reductase, subunit A"/>
    <property type="match status" value="1"/>
</dbReference>
<keyword evidence="4 8" id="KW-0554">One-carbon metabolism</keyword>
<dbReference type="PANTHER" id="PTHR48069:SF3">
    <property type="entry name" value="DIHYDROFOLATE REDUCTASE"/>
    <property type="match status" value="1"/>
</dbReference>
<dbReference type="GO" id="GO:0046654">
    <property type="term" value="P:tetrahydrofolate biosynthetic process"/>
    <property type="evidence" value="ECO:0007669"/>
    <property type="project" value="UniProtKB-UniPathway"/>
</dbReference>
<dbReference type="PRINTS" id="PR00070">
    <property type="entry name" value="DHFR"/>
</dbReference>
<dbReference type="PROSITE" id="PS00075">
    <property type="entry name" value="DHFR_1"/>
    <property type="match status" value="1"/>
</dbReference>
<dbReference type="EMBL" id="QAON01000001">
    <property type="protein sequence ID" value="PTQ90981.1"/>
    <property type="molecule type" value="Genomic_DNA"/>
</dbReference>
<dbReference type="GO" id="GO:0004146">
    <property type="term" value="F:dihydrofolate reductase activity"/>
    <property type="evidence" value="ECO:0007669"/>
    <property type="project" value="UniProtKB-EC"/>
</dbReference>
<dbReference type="OrthoDB" id="9804315at2"/>
<evidence type="ECO:0000256" key="3">
    <source>
        <dbReference type="ARBA" id="ARBA00012856"/>
    </source>
</evidence>
<dbReference type="GO" id="GO:0005829">
    <property type="term" value="C:cytosol"/>
    <property type="evidence" value="ECO:0007669"/>
    <property type="project" value="TreeGrafter"/>
</dbReference>
<dbReference type="InterPro" id="IPR024072">
    <property type="entry name" value="DHFR-like_dom_sf"/>
</dbReference>
<dbReference type="FunFam" id="3.40.430.10:FF:000001">
    <property type="entry name" value="Dihydrofolate reductase"/>
    <property type="match status" value="1"/>
</dbReference>
<dbReference type="Proteomes" id="UP000244223">
    <property type="component" value="Unassembled WGS sequence"/>
</dbReference>
<dbReference type="CDD" id="cd00209">
    <property type="entry name" value="DHFR"/>
    <property type="match status" value="1"/>
</dbReference>
<protein>
    <recommendedName>
        <fullName evidence="3 8">Dihydrofolate reductase</fullName>
        <ecNumber evidence="3 8">1.5.1.3</ecNumber>
    </recommendedName>
</protein>
<gene>
    <name evidence="11" type="ORF">C8N29_10151</name>
</gene>
<feature type="domain" description="DHFR" evidence="10">
    <location>
        <begin position="2"/>
        <end position="165"/>
    </location>
</feature>
<evidence type="ECO:0000256" key="8">
    <source>
        <dbReference type="PIRNR" id="PIRNR000194"/>
    </source>
</evidence>
<evidence type="ECO:0000256" key="1">
    <source>
        <dbReference type="ARBA" id="ARBA00004903"/>
    </source>
</evidence>
<dbReference type="InterPro" id="IPR017925">
    <property type="entry name" value="DHFR_CS"/>
</dbReference>
<comment type="similarity">
    <text evidence="2 8 9">Belongs to the dihydrofolate reductase family.</text>
</comment>
<evidence type="ECO:0000313" key="12">
    <source>
        <dbReference type="Proteomes" id="UP000244223"/>
    </source>
</evidence>
<dbReference type="AlphaFoldDB" id="A0A2T5J2Z0"/>
<evidence type="ECO:0000256" key="5">
    <source>
        <dbReference type="ARBA" id="ARBA00022857"/>
    </source>
</evidence>
<dbReference type="Pfam" id="PF00186">
    <property type="entry name" value="DHFR_1"/>
    <property type="match status" value="1"/>
</dbReference>
<dbReference type="InterPro" id="IPR012259">
    <property type="entry name" value="DHFR"/>
</dbReference>
<dbReference type="GO" id="GO:0070401">
    <property type="term" value="F:NADP+ binding"/>
    <property type="evidence" value="ECO:0007669"/>
    <property type="project" value="UniProtKB-ARBA"/>
</dbReference>
<keyword evidence="5 8" id="KW-0521">NADP</keyword>
<evidence type="ECO:0000313" key="11">
    <source>
        <dbReference type="EMBL" id="PTQ90981.1"/>
    </source>
</evidence>
<evidence type="ECO:0000259" key="10">
    <source>
        <dbReference type="PROSITE" id="PS51330"/>
    </source>
</evidence>
<evidence type="ECO:0000256" key="6">
    <source>
        <dbReference type="ARBA" id="ARBA00023002"/>
    </source>
</evidence>
<comment type="caution">
    <text evidence="11">The sequence shown here is derived from an EMBL/GenBank/DDBJ whole genome shotgun (WGS) entry which is preliminary data.</text>
</comment>
<accession>A0A2T5J2Z0</accession>
<evidence type="ECO:0000256" key="9">
    <source>
        <dbReference type="RuleBase" id="RU004474"/>
    </source>
</evidence>
<name>A0A2T5J2Z0_9GAMM</name>
<organism evidence="11 12">
    <name type="scientific">Agitococcus lubricus</name>
    <dbReference type="NCBI Taxonomy" id="1077255"/>
    <lineage>
        <taxon>Bacteria</taxon>
        <taxon>Pseudomonadati</taxon>
        <taxon>Pseudomonadota</taxon>
        <taxon>Gammaproteobacteria</taxon>
        <taxon>Moraxellales</taxon>
        <taxon>Moraxellaceae</taxon>
        <taxon>Agitococcus</taxon>
    </lineage>
</organism>
<dbReference type="InterPro" id="IPR001796">
    <property type="entry name" value="DHFR_dom"/>
</dbReference>
<dbReference type="GO" id="GO:0006730">
    <property type="term" value="P:one-carbon metabolic process"/>
    <property type="evidence" value="ECO:0007669"/>
    <property type="project" value="UniProtKB-KW"/>
</dbReference>
<evidence type="ECO:0000256" key="7">
    <source>
        <dbReference type="ARBA" id="ARBA00025067"/>
    </source>
</evidence>
<sequence>MKLSLIVAVAENGCIGIDNKLPWYLPEDLKYFRRLTTGNIVIMGRKTYESIGKPLPNRHNIVISHNPNFTADGIKIVCSIDEALKMANSLAEISGINEAFIMGGAQIYQQTLALADRLYLTEVKKIVTGDAFFPSINKAQWQELGREAHYYEPQATHYDFVVYERL</sequence>
<reference evidence="11 12" key="1">
    <citation type="submission" date="2018-04" db="EMBL/GenBank/DDBJ databases">
        <title>Genomic Encyclopedia of Archaeal and Bacterial Type Strains, Phase II (KMG-II): from individual species to whole genera.</title>
        <authorList>
            <person name="Goeker M."/>
        </authorList>
    </citation>
    <scope>NUCLEOTIDE SEQUENCE [LARGE SCALE GENOMIC DNA]</scope>
    <source>
        <strain evidence="11 12">DSM 5822</strain>
    </source>
</reference>
<dbReference type="PROSITE" id="PS51330">
    <property type="entry name" value="DHFR_2"/>
    <property type="match status" value="1"/>
</dbReference>
<dbReference type="SUPFAM" id="SSF53597">
    <property type="entry name" value="Dihydrofolate reductase-like"/>
    <property type="match status" value="1"/>
</dbReference>
<dbReference type="EC" id="1.5.1.3" evidence="3 8"/>
<proteinExistence type="inferred from homology"/>
<comment type="pathway">
    <text evidence="1 8">Cofactor biosynthesis; tetrahydrofolate biosynthesis; 5,6,7,8-tetrahydrofolate from 7,8-dihydrofolate: step 1/1.</text>
</comment>
<dbReference type="RefSeq" id="WP_107864012.1">
    <property type="nucleotide sequence ID" value="NZ_QAON01000001.1"/>
</dbReference>
<comment type="function">
    <text evidence="7 8">Key enzyme in folate metabolism. Catalyzes an essential reaction for de novo glycine and purine synthesis, and for DNA precursor synthesis.</text>
</comment>
<comment type="catalytic activity">
    <reaction evidence="8">
        <text>(6S)-5,6,7,8-tetrahydrofolate + NADP(+) = 7,8-dihydrofolate + NADPH + H(+)</text>
        <dbReference type="Rhea" id="RHEA:15009"/>
        <dbReference type="ChEBI" id="CHEBI:15378"/>
        <dbReference type="ChEBI" id="CHEBI:57451"/>
        <dbReference type="ChEBI" id="CHEBI:57453"/>
        <dbReference type="ChEBI" id="CHEBI:57783"/>
        <dbReference type="ChEBI" id="CHEBI:58349"/>
        <dbReference type="EC" id="1.5.1.3"/>
    </reaction>
</comment>
<evidence type="ECO:0000256" key="2">
    <source>
        <dbReference type="ARBA" id="ARBA00009539"/>
    </source>
</evidence>
<dbReference type="GO" id="GO:0046655">
    <property type="term" value="P:folic acid metabolic process"/>
    <property type="evidence" value="ECO:0007669"/>
    <property type="project" value="TreeGrafter"/>
</dbReference>